<proteinExistence type="predicted"/>
<sequence length="57" mass="6464">MGSFTYPLVCVMPSGSTYVHLNNLQITSHIARNEAQLLLDIINQKRLIHNINRSITN</sequence>
<dbReference type="Gramene" id="mRNA:HanXRQr2_Chr10g0462541">
    <property type="protein sequence ID" value="mRNA:HanXRQr2_Chr10g0462541"/>
    <property type="gene ID" value="HanXRQr2_Chr10g0462541"/>
</dbReference>
<evidence type="ECO:0000313" key="2">
    <source>
        <dbReference type="Proteomes" id="UP000215914"/>
    </source>
</evidence>
<reference evidence="1" key="2">
    <citation type="submission" date="2020-06" db="EMBL/GenBank/DDBJ databases">
        <title>Helianthus annuus Genome sequencing and assembly Release 2.</title>
        <authorList>
            <person name="Gouzy J."/>
            <person name="Langlade N."/>
            <person name="Munos S."/>
        </authorList>
    </citation>
    <scope>NUCLEOTIDE SEQUENCE</scope>
    <source>
        <tissue evidence="1">Leaves</tissue>
    </source>
</reference>
<accession>A0A9K3N5N3</accession>
<gene>
    <name evidence="1" type="ORF">HanXRQr2_Chr10g0462541</name>
</gene>
<protein>
    <submittedName>
        <fullName evidence="1">Uncharacterized protein</fullName>
    </submittedName>
</protein>
<reference evidence="1" key="1">
    <citation type="journal article" date="2017" name="Nature">
        <title>The sunflower genome provides insights into oil metabolism, flowering and Asterid evolution.</title>
        <authorList>
            <person name="Badouin H."/>
            <person name="Gouzy J."/>
            <person name="Grassa C.J."/>
            <person name="Murat F."/>
            <person name="Staton S.E."/>
            <person name="Cottret L."/>
            <person name="Lelandais-Briere C."/>
            <person name="Owens G.L."/>
            <person name="Carrere S."/>
            <person name="Mayjonade B."/>
            <person name="Legrand L."/>
            <person name="Gill N."/>
            <person name="Kane N.C."/>
            <person name="Bowers J.E."/>
            <person name="Hubner S."/>
            <person name="Bellec A."/>
            <person name="Berard A."/>
            <person name="Berges H."/>
            <person name="Blanchet N."/>
            <person name="Boniface M.C."/>
            <person name="Brunel D."/>
            <person name="Catrice O."/>
            <person name="Chaidir N."/>
            <person name="Claudel C."/>
            <person name="Donnadieu C."/>
            <person name="Faraut T."/>
            <person name="Fievet G."/>
            <person name="Helmstetter N."/>
            <person name="King M."/>
            <person name="Knapp S.J."/>
            <person name="Lai Z."/>
            <person name="Le Paslier M.C."/>
            <person name="Lippi Y."/>
            <person name="Lorenzon L."/>
            <person name="Mandel J.R."/>
            <person name="Marage G."/>
            <person name="Marchand G."/>
            <person name="Marquand E."/>
            <person name="Bret-Mestries E."/>
            <person name="Morien E."/>
            <person name="Nambeesan S."/>
            <person name="Nguyen T."/>
            <person name="Pegot-Espagnet P."/>
            <person name="Pouilly N."/>
            <person name="Raftis F."/>
            <person name="Sallet E."/>
            <person name="Schiex T."/>
            <person name="Thomas J."/>
            <person name="Vandecasteele C."/>
            <person name="Vares D."/>
            <person name="Vear F."/>
            <person name="Vautrin S."/>
            <person name="Crespi M."/>
            <person name="Mangin B."/>
            <person name="Burke J.M."/>
            <person name="Salse J."/>
            <person name="Munos S."/>
            <person name="Vincourt P."/>
            <person name="Rieseberg L.H."/>
            <person name="Langlade N.B."/>
        </authorList>
    </citation>
    <scope>NUCLEOTIDE SEQUENCE</scope>
    <source>
        <tissue evidence="1">Leaves</tissue>
    </source>
</reference>
<organism evidence="1 2">
    <name type="scientific">Helianthus annuus</name>
    <name type="common">Common sunflower</name>
    <dbReference type="NCBI Taxonomy" id="4232"/>
    <lineage>
        <taxon>Eukaryota</taxon>
        <taxon>Viridiplantae</taxon>
        <taxon>Streptophyta</taxon>
        <taxon>Embryophyta</taxon>
        <taxon>Tracheophyta</taxon>
        <taxon>Spermatophyta</taxon>
        <taxon>Magnoliopsida</taxon>
        <taxon>eudicotyledons</taxon>
        <taxon>Gunneridae</taxon>
        <taxon>Pentapetalae</taxon>
        <taxon>asterids</taxon>
        <taxon>campanulids</taxon>
        <taxon>Asterales</taxon>
        <taxon>Asteraceae</taxon>
        <taxon>Asteroideae</taxon>
        <taxon>Heliantheae alliance</taxon>
        <taxon>Heliantheae</taxon>
        <taxon>Helianthus</taxon>
    </lineage>
</organism>
<dbReference type="EMBL" id="MNCJ02000325">
    <property type="protein sequence ID" value="KAF5788301.1"/>
    <property type="molecule type" value="Genomic_DNA"/>
</dbReference>
<name>A0A9K3N5N3_HELAN</name>
<comment type="caution">
    <text evidence="1">The sequence shown here is derived from an EMBL/GenBank/DDBJ whole genome shotgun (WGS) entry which is preliminary data.</text>
</comment>
<keyword evidence="2" id="KW-1185">Reference proteome</keyword>
<dbReference type="AlphaFoldDB" id="A0A9K3N5N3"/>
<dbReference type="Proteomes" id="UP000215914">
    <property type="component" value="Unassembled WGS sequence"/>
</dbReference>
<evidence type="ECO:0000313" key="1">
    <source>
        <dbReference type="EMBL" id="KAF5788301.1"/>
    </source>
</evidence>